<keyword evidence="1" id="KW-1133">Transmembrane helix</keyword>
<protein>
    <submittedName>
        <fullName evidence="2">SHOCT domain-containing protein</fullName>
    </submittedName>
</protein>
<sequence>MGLLGDGRVRALLAGFVLSLFALLGIAAVGLLAAVSVLAQPTPTTPFVVALVEAVAPYVVAAVVVGGVSFLLLAWLSVAAVRRASMPRDDRLARLARLVERYSSEARQVGLADHFEPTTDDRIEELKRRYVEGELTELEYERRLQELMDEEGVSDERVRHERSRTDFEFER</sequence>
<keyword evidence="1" id="KW-0812">Transmembrane</keyword>
<proteinExistence type="predicted"/>
<dbReference type="AlphaFoldDB" id="A0ABD5WJZ9"/>
<evidence type="ECO:0000256" key="1">
    <source>
        <dbReference type="SAM" id="Phobius"/>
    </source>
</evidence>
<name>A0ABD5WJZ9_9EURY</name>
<organism evidence="2 3">
    <name type="scientific">Halorussus caseinilyticus</name>
    <dbReference type="NCBI Taxonomy" id="3034025"/>
    <lineage>
        <taxon>Archaea</taxon>
        <taxon>Methanobacteriati</taxon>
        <taxon>Methanobacteriota</taxon>
        <taxon>Stenosarchaea group</taxon>
        <taxon>Halobacteria</taxon>
        <taxon>Halobacteriales</taxon>
        <taxon>Haladaptataceae</taxon>
        <taxon>Halorussus</taxon>
    </lineage>
</organism>
<evidence type="ECO:0000313" key="3">
    <source>
        <dbReference type="Proteomes" id="UP001596407"/>
    </source>
</evidence>
<dbReference type="GeneID" id="79302478"/>
<feature type="transmembrane region" description="Helical" evidence="1">
    <location>
        <begin position="12"/>
        <end position="38"/>
    </location>
</feature>
<dbReference type="EMBL" id="JBHSZH010000005">
    <property type="protein sequence ID" value="MFC7080836.1"/>
    <property type="molecule type" value="Genomic_DNA"/>
</dbReference>
<accession>A0ABD5WJZ9</accession>
<dbReference type="RefSeq" id="WP_276281286.1">
    <property type="nucleotide sequence ID" value="NZ_CP119809.1"/>
</dbReference>
<keyword evidence="3" id="KW-1185">Reference proteome</keyword>
<feature type="transmembrane region" description="Helical" evidence="1">
    <location>
        <begin position="58"/>
        <end position="81"/>
    </location>
</feature>
<gene>
    <name evidence="2" type="ORF">ACFQJ6_12685</name>
</gene>
<comment type="caution">
    <text evidence="2">The sequence shown here is derived from an EMBL/GenBank/DDBJ whole genome shotgun (WGS) entry which is preliminary data.</text>
</comment>
<evidence type="ECO:0000313" key="2">
    <source>
        <dbReference type="EMBL" id="MFC7080836.1"/>
    </source>
</evidence>
<dbReference type="Proteomes" id="UP001596407">
    <property type="component" value="Unassembled WGS sequence"/>
</dbReference>
<reference evidence="2 3" key="1">
    <citation type="journal article" date="2019" name="Int. J. Syst. Evol. Microbiol.">
        <title>The Global Catalogue of Microorganisms (GCM) 10K type strain sequencing project: providing services to taxonomists for standard genome sequencing and annotation.</title>
        <authorList>
            <consortium name="The Broad Institute Genomics Platform"/>
            <consortium name="The Broad Institute Genome Sequencing Center for Infectious Disease"/>
            <person name="Wu L."/>
            <person name="Ma J."/>
        </authorList>
    </citation>
    <scope>NUCLEOTIDE SEQUENCE [LARGE SCALE GENOMIC DNA]</scope>
    <source>
        <strain evidence="2 3">DT72</strain>
    </source>
</reference>
<keyword evidence="1" id="KW-0472">Membrane</keyword>